<proteinExistence type="predicted"/>
<evidence type="ECO:0000256" key="1">
    <source>
        <dbReference type="SAM" id="MobiDB-lite"/>
    </source>
</evidence>
<reference evidence="3 4" key="1">
    <citation type="submission" date="2024-10" db="EMBL/GenBank/DDBJ databases">
        <authorList>
            <person name="Lu C.-H."/>
        </authorList>
    </citation>
    <scope>NUCLEOTIDE SEQUENCE [LARGE SCALE GENOMIC DNA]</scope>
    <source>
        <strain evidence="3 4">22QBSP01-2</strain>
    </source>
</reference>
<feature type="region of interest" description="Disordered" evidence="1">
    <location>
        <begin position="1"/>
        <end position="35"/>
    </location>
</feature>
<dbReference type="EMBL" id="JBIXKD010000006">
    <property type="protein sequence ID" value="MFJ5321059.1"/>
    <property type="molecule type" value="Genomic_DNA"/>
</dbReference>
<sequence length="198" mass="22311">MGEQATRNSEFHEKVKKATQTSKKTNEASADSFNVGNALTEKEFVEAEDPASPEEQDIANLKRGQAVINQRMLAHNVELLHGKVKLQQQQLDMRKTYASKAYRFVWMWSIALIVILILQGSSYPTLKIFFITLEAHNFNLDNSVIIALISGVTVNIVAVFVVVIRNLFPSESKDDVENDKEKRTKKKNNKNSSESPST</sequence>
<keyword evidence="4" id="KW-1185">Reference proteome</keyword>
<feature type="region of interest" description="Disordered" evidence="1">
    <location>
        <begin position="173"/>
        <end position="198"/>
    </location>
</feature>
<protein>
    <submittedName>
        <fullName evidence="3">Uncharacterized protein</fullName>
    </submittedName>
</protein>
<comment type="caution">
    <text evidence="3">The sequence shown here is derived from an EMBL/GenBank/DDBJ whole genome shotgun (WGS) entry which is preliminary data.</text>
</comment>
<keyword evidence="2" id="KW-0472">Membrane</keyword>
<organism evidence="3 4">
    <name type="scientific">Pectobacterium parvum</name>
    <dbReference type="NCBI Taxonomy" id="2778550"/>
    <lineage>
        <taxon>Bacteria</taxon>
        <taxon>Pseudomonadati</taxon>
        <taxon>Pseudomonadota</taxon>
        <taxon>Gammaproteobacteria</taxon>
        <taxon>Enterobacterales</taxon>
        <taxon>Pectobacteriaceae</taxon>
        <taxon>Pectobacterium</taxon>
    </lineage>
</organism>
<feature type="compositionally biased region" description="Polar residues" evidence="1">
    <location>
        <begin position="18"/>
        <end position="35"/>
    </location>
</feature>
<feature type="transmembrane region" description="Helical" evidence="2">
    <location>
        <begin position="104"/>
        <end position="123"/>
    </location>
</feature>
<gene>
    <name evidence="3" type="ORF">ACIPSN_06675</name>
</gene>
<evidence type="ECO:0000256" key="2">
    <source>
        <dbReference type="SAM" id="Phobius"/>
    </source>
</evidence>
<accession>A0ABW8FW54</accession>
<name>A0ABW8FW54_9GAMM</name>
<dbReference type="Proteomes" id="UP001617714">
    <property type="component" value="Unassembled WGS sequence"/>
</dbReference>
<evidence type="ECO:0000313" key="4">
    <source>
        <dbReference type="Proteomes" id="UP001617714"/>
    </source>
</evidence>
<keyword evidence="2" id="KW-1133">Transmembrane helix</keyword>
<feature type="transmembrane region" description="Helical" evidence="2">
    <location>
        <begin position="143"/>
        <end position="164"/>
    </location>
</feature>
<feature type="compositionally biased region" description="Basic and acidic residues" evidence="1">
    <location>
        <begin position="173"/>
        <end position="182"/>
    </location>
</feature>
<keyword evidence="2" id="KW-0812">Transmembrane</keyword>
<evidence type="ECO:0000313" key="3">
    <source>
        <dbReference type="EMBL" id="MFJ5321059.1"/>
    </source>
</evidence>
<dbReference type="RefSeq" id="WP_336880309.1">
    <property type="nucleotide sequence ID" value="NZ_JBBBPA010000137.1"/>
</dbReference>